<sequence>MFSFQSPDADRHCEFVGNPLKIKSTRKSLSCIIGYLGLIWLPAILKESPAIHMELKCKPRMISMPLMVKLYKSAQVTLCQALHRYSRGRGKTGSMLLMMVSLLLQKRPGKRKRGEIGAYMNQEHRQLLSQLGDMLTKLKCIAVHTMTLYMTFIV</sequence>
<evidence type="ECO:0000313" key="2">
    <source>
        <dbReference type="Proteomes" id="UP000826234"/>
    </source>
</evidence>
<reference evidence="1 2" key="1">
    <citation type="journal article" date="2022" name="Gigascience">
        <title>A chromosome-level genome assembly and annotation of the desert horned lizard, Phrynosoma platyrhinos, provides insight into chromosomal rearrangements among reptiles.</title>
        <authorList>
            <person name="Koochekian N."/>
            <person name="Ascanio A."/>
            <person name="Farleigh K."/>
            <person name="Card D.C."/>
            <person name="Schield D.R."/>
            <person name="Castoe T.A."/>
            <person name="Jezkova T."/>
        </authorList>
    </citation>
    <scope>NUCLEOTIDE SEQUENCE [LARGE SCALE GENOMIC DNA]</scope>
    <source>
        <strain evidence="1">NK-2021</strain>
    </source>
</reference>
<keyword evidence="2" id="KW-1185">Reference proteome</keyword>
<gene>
    <name evidence="1" type="ORF">JD844_025324</name>
</gene>
<accession>A0ABQ7SZN3</accession>
<dbReference type="EMBL" id="JAIPUX010003289">
    <property type="protein sequence ID" value="KAH0622742.1"/>
    <property type="molecule type" value="Genomic_DNA"/>
</dbReference>
<organism evidence="1 2">
    <name type="scientific">Phrynosoma platyrhinos</name>
    <name type="common">Desert horned lizard</name>
    <dbReference type="NCBI Taxonomy" id="52577"/>
    <lineage>
        <taxon>Eukaryota</taxon>
        <taxon>Metazoa</taxon>
        <taxon>Chordata</taxon>
        <taxon>Craniata</taxon>
        <taxon>Vertebrata</taxon>
        <taxon>Euteleostomi</taxon>
        <taxon>Lepidosauria</taxon>
        <taxon>Squamata</taxon>
        <taxon>Bifurcata</taxon>
        <taxon>Unidentata</taxon>
        <taxon>Episquamata</taxon>
        <taxon>Toxicofera</taxon>
        <taxon>Iguania</taxon>
        <taxon>Phrynosomatidae</taxon>
        <taxon>Phrynosomatinae</taxon>
        <taxon>Phrynosoma</taxon>
    </lineage>
</organism>
<name>A0ABQ7SZN3_PHRPL</name>
<proteinExistence type="predicted"/>
<dbReference type="Proteomes" id="UP000826234">
    <property type="component" value="Unassembled WGS sequence"/>
</dbReference>
<comment type="caution">
    <text evidence="1">The sequence shown here is derived from an EMBL/GenBank/DDBJ whole genome shotgun (WGS) entry which is preliminary data.</text>
</comment>
<protein>
    <submittedName>
        <fullName evidence="1">Uncharacterized protein</fullName>
    </submittedName>
</protein>
<evidence type="ECO:0000313" key="1">
    <source>
        <dbReference type="EMBL" id="KAH0622742.1"/>
    </source>
</evidence>